<feature type="domain" description="Sulfatase-modifying factor enzyme-like" evidence="1">
    <location>
        <begin position="68"/>
        <end position="347"/>
    </location>
</feature>
<dbReference type="Gene3D" id="3.90.1580.10">
    <property type="entry name" value="paralog of FGE (formylglycine-generating enzyme)"/>
    <property type="match status" value="1"/>
</dbReference>
<protein>
    <recommendedName>
        <fullName evidence="1">Sulfatase-modifying factor enzyme-like domain-containing protein</fullName>
    </recommendedName>
</protein>
<proteinExistence type="predicted"/>
<dbReference type="PANTHER" id="PTHR23150:SF19">
    <property type="entry name" value="FORMYLGLYCINE-GENERATING ENZYME"/>
    <property type="match status" value="1"/>
</dbReference>
<name>A0A2S7K282_9PROT</name>
<dbReference type="InterPro" id="IPR005532">
    <property type="entry name" value="SUMF_dom"/>
</dbReference>
<dbReference type="OrthoDB" id="9768004at2"/>
<gene>
    <name evidence="2" type="ORF">CW354_18000</name>
</gene>
<dbReference type="SUPFAM" id="SSF56436">
    <property type="entry name" value="C-type lectin-like"/>
    <property type="match status" value="1"/>
</dbReference>
<organism evidence="2 3">
    <name type="scientific">Hyphococcus luteus</name>
    <dbReference type="NCBI Taxonomy" id="2058213"/>
    <lineage>
        <taxon>Bacteria</taxon>
        <taxon>Pseudomonadati</taxon>
        <taxon>Pseudomonadota</taxon>
        <taxon>Alphaproteobacteria</taxon>
        <taxon>Parvularculales</taxon>
        <taxon>Parvularculaceae</taxon>
        <taxon>Hyphococcus</taxon>
    </lineage>
</organism>
<dbReference type="GO" id="GO:0120147">
    <property type="term" value="F:formylglycine-generating oxidase activity"/>
    <property type="evidence" value="ECO:0007669"/>
    <property type="project" value="TreeGrafter"/>
</dbReference>
<dbReference type="Proteomes" id="UP000239504">
    <property type="component" value="Unassembled WGS sequence"/>
</dbReference>
<evidence type="ECO:0000313" key="3">
    <source>
        <dbReference type="Proteomes" id="UP000239504"/>
    </source>
</evidence>
<evidence type="ECO:0000313" key="2">
    <source>
        <dbReference type="EMBL" id="PQA86603.1"/>
    </source>
</evidence>
<evidence type="ECO:0000259" key="1">
    <source>
        <dbReference type="Pfam" id="PF03781"/>
    </source>
</evidence>
<comment type="caution">
    <text evidence="2">The sequence shown here is derived from an EMBL/GenBank/DDBJ whole genome shotgun (WGS) entry which is preliminary data.</text>
</comment>
<dbReference type="InterPro" id="IPR042095">
    <property type="entry name" value="SUMF_sf"/>
</dbReference>
<reference evidence="2 3" key="1">
    <citation type="submission" date="2017-12" db="EMBL/GenBank/DDBJ databases">
        <authorList>
            <person name="Hurst M.R.H."/>
        </authorList>
    </citation>
    <scope>NUCLEOTIDE SEQUENCE [LARGE SCALE GENOMIC DNA]</scope>
    <source>
        <strain evidence="2 3">SY-3-19</strain>
    </source>
</reference>
<dbReference type="EMBL" id="PJCH01000015">
    <property type="protein sequence ID" value="PQA86603.1"/>
    <property type="molecule type" value="Genomic_DNA"/>
</dbReference>
<dbReference type="AlphaFoldDB" id="A0A2S7K282"/>
<keyword evidence="3" id="KW-1185">Reference proteome</keyword>
<sequence>MSAGGLINCSTRATVKIDLETDQLSPSIRALKIFCISLASLMAVACDRAVVTVPDADAHCLAPREGADGSVAIPAGTVRLGEGGLYREEGLVREVSIEAFEIDRTEVTNQAFSEFVDATGYVTRAERGLDTTVAAELPEELRQPGSLVFSPPEAREAMTPSAWWRFTPGADWRHPYGPGSTIEGKDQYPVVHIAIEDAIAYANWKGRRLPTEAEWEYAAARDAGANPAAPSANYWQGMFPFINSGEDGFTGLAPVGCFKANKHGLYDMVGNVWELTASPYYPRHAADGLRDEFPQGYAPEQPGIPVNVIKGGSYLCAKNFCFRYRPQSRQPQDAYLATSHVGFRTVKRL</sequence>
<dbReference type="InterPro" id="IPR051043">
    <property type="entry name" value="Sulfatase_Mod_Factor_Kinase"/>
</dbReference>
<dbReference type="Pfam" id="PF03781">
    <property type="entry name" value="FGE-sulfatase"/>
    <property type="match status" value="1"/>
</dbReference>
<dbReference type="PANTHER" id="PTHR23150">
    <property type="entry name" value="SULFATASE MODIFYING FACTOR 1, 2"/>
    <property type="match status" value="1"/>
</dbReference>
<dbReference type="InterPro" id="IPR016187">
    <property type="entry name" value="CTDL_fold"/>
</dbReference>
<accession>A0A2S7K282</accession>